<organism evidence="1 2">
    <name type="scientific">Alicyclobacillus fastidiosus</name>
    <dbReference type="NCBI Taxonomy" id="392011"/>
    <lineage>
        <taxon>Bacteria</taxon>
        <taxon>Bacillati</taxon>
        <taxon>Bacillota</taxon>
        <taxon>Bacilli</taxon>
        <taxon>Bacillales</taxon>
        <taxon>Alicyclobacillaceae</taxon>
        <taxon>Alicyclobacillus</taxon>
    </lineage>
</organism>
<dbReference type="RefSeq" id="WP_268004482.1">
    <property type="nucleotide sequence ID" value="NZ_CP104067.1"/>
</dbReference>
<protein>
    <submittedName>
        <fullName evidence="1">Acetylxylan esterase</fullName>
    </submittedName>
</protein>
<dbReference type="PANTHER" id="PTHR22946">
    <property type="entry name" value="DIENELACTONE HYDROLASE DOMAIN-CONTAINING PROTEIN-RELATED"/>
    <property type="match status" value="1"/>
</dbReference>
<reference evidence="1" key="1">
    <citation type="submission" date="2022-08" db="EMBL/GenBank/DDBJ databases">
        <title>Alicyclobacillus fastidiosus DSM 17978, complete genome.</title>
        <authorList>
            <person name="Wang Q."/>
            <person name="Cai R."/>
            <person name="Wang Z."/>
        </authorList>
    </citation>
    <scope>NUCLEOTIDE SEQUENCE</scope>
    <source>
        <strain evidence="1">DSM 17978</strain>
    </source>
</reference>
<evidence type="ECO:0000313" key="2">
    <source>
        <dbReference type="Proteomes" id="UP001164761"/>
    </source>
</evidence>
<gene>
    <name evidence="1" type="ORF">NZD89_20010</name>
</gene>
<dbReference type="InterPro" id="IPR029058">
    <property type="entry name" value="AB_hydrolase_fold"/>
</dbReference>
<dbReference type="Proteomes" id="UP001164761">
    <property type="component" value="Chromosome"/>
</dbReference>
<dbReference type="InterPro" id="IPR050261">
    <property type="entry name" value="FrsA_esterase"/>
</dbReference>
<accession>A0ABY6ZEB2</accession>
<name>A0ABY6ZEB2_9BACL</name>
<dbReference type="EMBL" id="CP104067">
    <property type="protein sequence ID" value="WAH40581.1"/>
    <property type="molecule type" value="Genomic_DNA"/>
</dbReference>
<proteinExistence type="predicted"/>
<dbReference type="Pfam" id="PF12715">
    <property type="entry name" value="Abhydrolase_7"/>
    <property type="match status" value="1"/>
</dbReference>
<evidence type="ECO:0000313" key="1">
    <source>
        <dbReference type="EMBL" id="WAH40581.1"/>
    </source>
</evidence>
<dbReference type="Gene3D" id="3.40.50.1820">
    <property type="entry name" value="alpha/beta hydrolase"/>
    <property type="match status" value="1"/>
</dbReference>
<dbReference type="InterPro" id="IPR025890">
    <property type="entry name" value="Abhydrolase_bac"/>
</dbReference>
<keyword evidence="2" id="KW-1185">Reference proteome</keyword>
<sequence length="337" mass="38217">MAYFDAEAYVRNAYVSAQRQYDLNRIPDMGNLPRWQVAFRARLAELIGVTEMRGQYANLSLSARENGQWANDRYRCEKLYITSEPGIEIPFYVFLPNDSGTRFPLLIALHGHNTNGKEVFLEENAAEHTLLLTAINEGYAVIVPDVRAFGEMSLRQDREAGHPNSCEELQRRSLLVGRTLIGERVYDVMRIIDYARTRSDVDSSRIVVNGHSGGGAITLFAAAVDTRITMAIPTSYFCTFEQSILSIRHCSCNIVPSILQLAEMQDIAALCAPRPILFIHGEDDHIFPVSGTKKAFAEVSKLYRELNRENSCELYVGEYGHIIHHQPIWPFVRRNIF</sequence>
<dbReference type="SUPFAM" id="SSF53474">
    <property type="entry name" value="alpha/beta-Hydrolases"/>
    <property type="match status" value="1"/>
</dbReference>